<evidence type="ECO:0000313" key="4">
    <source>
        <dbReference type="Proteomes" id="UP000239576"/>
    </source>
</evidence>
<gene>
    <name evidence="3" type="ORF">C7B82_28485</name>
</gene>
<protein>
    <submittedName>
        <fullName evidence="3">Integrase</fullName>
    </submittedName>
</protein>
<evidence type="ECO:0000313" key="3">
    <source>
        <dbReference type="EMBL" id="PSB24082.1"/>
    </source>
</evidence>
<comment type="similarity">
    <text evidence="1">Belongs to the transposase IS21/IS408/IS1162 family.</text>
</comment>
<dbReference type="PANTHER" id="PTHR35004:SF8">
    <property type="entry name" value="TRANSPOSASE RV3428C-RELATED"/>
    <property type="match status" value="1"/>
</dbReference>
<dbReference type="InterPro" id="IPR001584">
    <property type="entry name" value="Integrase_cat-core"/>
</dbReference>
<feature type="domain" description="Integrase catalytic" evidence="2">
    <location>
        <begin position="136"/>
        <end position="316"/>
    </location>
</feature>
<dbReference type="PROSITE" id="PS51257">
    <property type="entry name" value="PROKAR_LIPOPROTEIN"/>
    <property type="match status" value="1"/>
</dbReference>
<dbReference type="RefSeq" id="WP_106260454.1">
    <property type="nucleotide sequence ID" value="NZ_PVWK01000154.1"/>
</dbReference>
<organism evidence="3 4">
    <name type="scientific">Stenomitos frigidus ULC18</name>
    <dbReference type="NCBI Taxonomy" id="2107698"/>
    <lineage>
        <taxon>Bacteria</taxon>
        <taxon>Bacillati</taxon>
        <taxon>Cyanobacteriota</taxon>
        <taxon>Cyanophyceae</taxon>
        <taxon>Leptolyngbyales</taxon>
        <taxon>Leptolyngbyaceae</taxon>
        <taxon>Stenomitos</taxon>
    </lineage>
</organism>
<reference evidence="3 4" key="2">
    <citation type="submission" date="2018-03" db="EMBL/GenBank/DDBJ databases">
        <title>The ancient ancestry and fast evolution of plastids.</title>
        <authorList>
            <person name="Moore K.R."/>
            <person name="Magnabosco C."/>
            <person name="Momper L."/>
            <person name="Gold D.A."/>
            <person name="Bosak T."/>
            <person name="Fournier G.P."/>
        </authorList>
    </citation>
    <scope>NUCLEOTIDE SEQUENCE [LARGE SCALE GENOMIC DNA]</scope>
    <source>
        <strain evidence="3 4">ULC18</strain>
    </source>
</reference>
<dbReference type="PROSITE" id="PS50994">
    <property type="entry name" value="INTEGRASE"/>
    <property type="match status" value="1"/>
</dbReference>
<proteinExistence type="inferred from homology"/>
<dbReference type="InterPro" id="IPR054353">
    <property type="entry name" value="IstA-like_C"/>
</dbReference>
<dbReference type="Proteomes" id="UP000239576">
    <property type="component" value="Unassembled WGS sequence"/>
</dbReference>
<evidence type="ECO:0000256" key="1">
    <source>
        <dbReference type="ARBA" id="ARBA00009277"/>
    </source>
</evidence>
<evidence type="ECO:0000259" key="2">
    <source>
        <dbReference type="PROSITE" id="PS50994"/>
    </source>
</evidence>
<name>A0A2T1DUD5_9CYAN</name>
<dbReference type="GO" id="GO:0003676">
    <property type="term" value="F:nucleic acid binding"/>
    <property type="evidence" value="ECO:0007669"/>
    <property type="project" value="InterPro"/>
</dbReference>
<dbReference type="Pfam" id="PF13384">
    <property type="entry name" value="HTH_23"/>
    <property type="match status" value="1"/>
</dbReference>
<dbReference type="NCBIfam" id="NF033546">
    <property type="entry name" value="transpos_IS21"/>
    <property type="match status" value="1"/>
</dbReference>
<dbReference type="InterPro" id="IPR036397">
    <property type="entry name" value="RNaseH_sf"/>
</dbReference>
<dbReference type="GO" id="GO:0015074">
    <property type="term" value="P:DNA integration"/>
    <property type="evidence" value="ECO:0007669"/>
    <property type="project" value="InterPro"/>
</dbReference>
<dbReference type="Gene3D" id="3.30.420.10">
    <property type="entry name" value="Ribonuclease H-like superfamily/Ribonuclease H"/>
    <property type="match status" value="1"/>
</dbReference>
<dbReference type="AlphaFoldDB" id="A0A2T1DUD5"/>
<dbReference type="PANTHER" id="PTHR35004">
    <property type="entry name" value="TRANSPOSASE RV3428C-RELATED"/>
    <property type="match status" value="1"/>
</dbReference>
<accession>A0A2T1DUD5</accession>
<dbReference type="Pfam" id="PF22483">
    <property type="entry name" value="Mu-transpos_C_2"/>
    <property type="match status" value="1"/>
</dbReference>
<keyword evidence="4" id="KW-1185">Reference proteome</keyword>
<dbReference type="EMBL" id="PVWK01000154">
    <property type="protein sequence ID" value="PSB24082.1"/>
    <property type="molecule type" value="Genomic_DNA"/>
</dbReference>
<sequence>MKRQQGGLLPMAKFREMVRLHELGHNQSAIAQSCGVARSTVQDYLRRATAKGLSSAQLSQMSDSQALERLGKGNRQVPIQTETIDFAQVAVELQRKGVTLALLWQEGLDKGAWQLSYGGFCRRYNRWRAKQKLSMRQVHKGGEKLFVDYCGLTVPVTPPDTGEVVQAQIFVACLGASNYTYAEATPTQELPHWLGSHGRAFAFLGGVPRAVVPDNLKSGVTDPCRYEPGLNRAYQELAQHYEVAVIPARPKKPKDKAKVEKAVQEVERQILAPLRHEHFTSFAELNGAIAVRLSVLNQRVMSSYGLSRQALFEQVDQPALRPLPVQAFVLGQWKRAKVNLDYHIEVEGHYYSVPYHLVHCPVEVKVSETLVEVFHEHQRMACHQRSRVRYRHTTLPAHMPPEHWAYKSQSKDGFLSWAERIGTQTKAQVQAIFESKAHEEQAFRSLKGLQRLAGQYGKDRLEAACHTANVLGMVGLKRLRSLLEHRLEQAPVCAQPPSTAPLEHANLRGAQYYH</sequence>
<comment type="caution">
    <text evidence="3">The sequence shown here is derived from an EMBL/GenBank/DDBJ whole genome shotgun (WGS) entry which is preliminary data.</text>
</comment>
<dbReference type="OrthoDB" id="141763at2"/>
<reference evidence="4" key="1">
    <citation type="submission" date="2018-02" db="EMBL/GenBank/DDBJ databases">
        <authorList>
            <person name="Moore K."/>
            <person name="Momper L."/>
        </authorList>
    </citation>
    <scope>NUCLEOTIDE SEQUENCE [LARGE SCALE GENOMIC DNA]</scope>
    <source>
        <strain evidence="4">ULC18</strain>
    </source>
</reference>